<dbReference type="EMBL" id="CP030840">
    <property type="protein sequence ID" value="AXC14335.1"/>
    <property type="molecule type" value="Genomic_DNA"/>
</dbReference>
<protein>
    <submittedName>
        <fullName evidence="1">Uncharacterized protein</fullName>
    </submittedName>
</protein>
<evidence type="ECO:0000313" key="2">
    <source>
        <dbReference type="Proteomes" id="UP000253606"/>
    </source>
</evidence>
<sequence length="39" mass="4074">MLKSPGDRMPPLSARAIAVAGAQLDPLTSAITECDFESL</sequence>
<dbReference type="Proteomes" id="UP000253606">
    <property type="component" value="Chromosome"/>
</dbReference>
<reference evidence="1 2" key="1">
    <citation type="journal article" date="2018" name="Front. Microbiol.">
        <title>Hydrolytic Capabilities as a Key to Environmental Success: Chitinolytic and Cellulolytic Acidobacteria From Acidic Sub-arctic Soils and Boreal Peatlands.</title>
        <authorList>
            <person name="Belova S.E."/>
            <person name="Ravin N.V."/>
            <person name="Pankratov T.A."/>
            <person name="Rakitin A.L."/>
            <person name="Ivanova A.A."/>
            <person name="Beletsky A.V."/>
            <person name="Mardanov A.V."/>
            <person name="Sinninghe Damste J.S."/>
            <person name="Dedysh S.N."/>
        </authorList>
    </citation>
    <scope>NUCLEOTIDE SEQUENCE [LARGE SCALE GENOMIC DNA]</scope>
    <source>
        <strain evidence="1 2">SBC82</strain>
    </source>
</reference>
<organism evidence="1 2">
    <name type="scientific">Acidisarcina polymorpha</name>
    <dbReference type="NCBI Taxonomy" id="2211140"/>
    <lineage>
        <taxon>Bacteria</taxon>
        <taxon>Pseudomonadati</taxon>
        <taxon>Acidobacteriota</taxon>
        <taxon>Terriglobia</taxon>
        <taxon>Terriglobales</taxon>
        <taxon>Acidobacteriaceae</taxon>
        <taxon>Acidisarcina</taxon>
    </lineage>
</organism>
<evidence type="ECO:0000313" key="1">
    <source>
        <dbReference type="EMBL" id="AXC14335.1"/>
    </source>
</evidence>
<name>A0A2Z5G6Q9_9BACT</name>
<accession>A0A2Z5G6Q9</accession>
<dbReference type="AlphaFoldDB" id="A0A2Z5G6Q9"/>
<proteinExistence type="predicted"/>
<gene>
    <name evidence="1" type="ORF">ACPOL_5079</name>
</gene>
<keyword evidence="2" id="KW-1185">Reference proteome</keyword>
<dbReference type="KEGG" id="abas:ACPOL_5079"/>